<dbReference type="Pfam" id="PF00990">
    <property type="entry name" value="GGDEF"/>
    <property type="match status" value="1"/>
</dbReference>
<dbReference type="InterPro" id="IPR000160">
    <property type="entry name" value="GGDEF_dom"/>
</dbReference>
<evidence type="ECO:0000256" key="3">
    <source>
        <dbReference type="ARBA" id="ARBA00012528"/>
    </source>
</evidence>
<dbReference type="InterPro" id="IPR029151">
    <property type="entry name" value="Sensor-like_sf"/>
</dbReference>
<comment type="caution">
    <text evidence="14">The sequence shown here is derived from an EMBL/GenBank/DDBJ whole genome shotgun (WGS) entry which is preliminary data.</text>
</comment>
<dbReference type="RefSeq" id="WP_251261464.1">
    <property type="nucleotide sequence ID" value="NZ_JAMQGP010000004.1"/>
</dbReference>
<dbReference type="SMART" id="SM00091">
    <property type="entry name" value="PAS"/>
    <property type="match status" value="1"/>
</dbReference>
<dbReference type="GO" id="GO:0052621">
    <property type="term" value="F:diguanylate cyclase activity"/>
    <property type="evidence" value="ECO:0007669"/>
    <property type="project" value="UniProtKB-EC"/>
</dbReference>
<organism evidence="14 15">
    <name type="scientific">Echinimonas agarilytica</name>
    <dbReference type="NCBI Taxonomy" id="1215918"/>
    <lineage>
        <taxon>Bacteria</taxon>
        <taxon>Pseudomonadati</taxon>
        <taxon>Pseudomonadota</taxon>
        <taxon>Gammaproteobacteria</taxon>
        <taxon>Alteromonadales</taxon>
        <taxon>Echinimonadaceae</taxon>
        <taxon>Echinimonas</taxon>
    </lineage>
</organism>
<keyword evidence="6" id="KW-0547">Nucleotide-binding</keyword>
<dbReference type="PANTHER" id="PTHR45138:SF9">
    <property type="entry name" value="DIGUANYLATE CYCLASE DGCM-RELATED"/>
    <property type="match status" value="1"/>
</dbReference>
<dbReference type="GO" id="GO:0005524">
    <property type="term" value="F:ATP binding"/>
    <property type="evidence" value="ECO:0007669"/>
    <property type="project" value="UniProtKB-KW"/>
</dbReference>
<evidence type="ECO:0000256" key="2">
    <source>
        <dbReference type="ARBA" id="ARBA00004370"/>
    </source>
</evidence>
<feature type="domain" description="PAS" evidence="12">
    <location>
        <begin position="364"/>
        <end position="412"/>
    </location>
</feature>
<dbReference type="SMART" id="SM00267">
    <property type="entry name" value="GGDEF"/>
    <property type="match status" value="1"/>
</dbReference>
<keyword evidence="9" id="KW-0902">Two-component regulatory system</keyword>
<keyword evidence="4" id="KW-0597">Phosphoprotein</keyword>
<evidence type="ECO:0000256" key="4">
    <source>
        <dbReference type="ARBA" id="ARBA00022553"/>
    </source>
</evidence>
<dbReference type="CDD" id="cd01949">
    <property type="entry name" value="GGDEF"/>
    <property type="match status" value="1"/>
</dbReference>
<dbReference type="InterPro" id="IPR043128">
    <property type="entry name" value="Rev_trsase/Diguanyl_cyclase"/>
</dbReference>
<comment type="catalytic activity">
    <reaction evidence="10">
        <text>2 GTP = 3',3'-c-di-GMP + 2 diphosphate</text>
        <dbReference type="Rhea" id="RHEA:24898"/>
        <dbReference type="ChEBI" id="CHEBI:33019"/>
        <dbReference type="ChEBI" id="CHEBI:37565"/>
        <dbReference type="ChEBI" id="CHEBI:58805"/>
        <dbReference type="EC" id="2.7.7.65"/>
    </reaction>
</comment>
<dbReference type="Gene3D" id="3.30.70.270">
    <property type="match status" value="1"/>
</dbReference>
<dbReference type="Pfam" id="PF21623">
    <property type="entry name" value="HK_sensor_dom_bact"/>
    <property type="match status" value="1"/>
</dbReference>
<dbReference type="Gene3D" id="3.30.450.20">
    <property type="entry name" value="PAS domain"/>
    <property type="match status" value="2"/>
</dbReference>
<evidence type="ECO:0000256" key="6">
    <source>
        <dbReference type="ARBA" id="ARBA00022741"/>
    </source>
</evidence>
<keyword evidence="7" id="KW-0418">Kinase</keyword>
<feature type="domain" description="GGDEF" evidence="13">
    <location>
        <begin position="525"/>
        <end position="648"/>
    </location>
</feature>
<dbReference type="GO" id="GO:1902201">
    <property type="term" value="P:negative regulation of bacterial-type flagellum-dependent cell motility"/>
    <property type="evidence" value="ECO:0007669"/>
    <property type="project" value="TreeGrafter"/>
</dbReference>
<feature type="transmembrane region" description="Helical" evidence="11">
    <location>
        <begin position="340"/>
        <end position="358"/>
    </location>
</feature>
<dbReference type="InterPro" id="IPR000014">
    <property type="entry name" value="PAS"/>
</dbReference>
<dbReference type="SUPFAM" id="SSF55073">
    <property type="entry name" value="Nucleotide cyclase"/>
    <property type="match status" value="1"/>
</dbReference>
<keyword evidence="5 14" id="KW-0808">Transferase</keyword>
<dbReference type="PANTHER" id="PTHR45138">
    <property type="entry name" value="REGULATORY COMPONENTS OF SENSORY TRANSDUCTION SYSTEM"/>
    <property type="match status" value="1"/>
</dbReference>
<keyword evidence="14" id="KW-0548">Nucleotidyltransferase</keyword>
<dbReference type="EMBL" id="JAMQGP010000004">
    <property type="protein sequence ID" value="MCM2680038.1"/>
    <property type="molecule type" value="Genomic_DNA"/>
</dbReference>
<evidence type="ECO:0000256" key="1">
    <source>
        <dbReference type="ARBA" id="ARBA00001946"/>
    </source>
</evidence>
<dbReference type="SUPFAM" id="SSF55785">
    <property type="entry name" value="PYP-like sensor domain (PAS domain)"/>
    <property type="match status" value="1"/>
</dbReference>
<evidence type="ECO:0000256" key="8">
    <source>
        <dbReference type="ARBA" id="ARBA00022840"/>
    </source>
</evidence>
<evidence type="ECO:0000256" key="11">
    <source>
        <dbReference type="SAM" id="Phobius"/>
    </source>
</evidence>
<keyword evidence="8" id="KW-0067">ATP-binding</keyword>
<dbReference type="PROSITE" id="PS50112">
    <property type="entry name" value="PAS"/>
    <property type="match status" value="1"/>
</dbReference>
<dbReference type="CDD" id="cd00130">
    <property type="entry name" value="PAS"/>
    <property type="match status" value="1"/>
</dbReference>
<evidence type="ECO:0000259" key="13">
    <source>
        <dbReference type="PROSITE" id="PS50887"/>
    </source>
</evidence>
<evidence type="ECO:0000313" key="15">
    <source>
        <dbReference type="Proteomes" id="UP001165393"/>
    </source>
</evidence>
<dbReference type="GO" id="GO:0000160">
    <property type="term" value="P:phosphorelay signal transduction system"/>
    <property type="evidence" value="ECO:0007669"/>
    <property type="project" value="UniProtKB-KW"/>
</dbReference>
<keyword evidence="15" id="KW-1185">Reference proteome</keyword>
<keyword evidence="11" id="KW-1133">Transmembrane helix</keyword>
<dbReference type="InterPro" id="IPR035965">
    <property type="entry name" value="PAS-like_dom_sf"/>
</dbReference>
<reference evidence="14 15" key="1">
    <citation type="journal article" date="2013" name="Antonie Van Leeuwenhoek">
        <title>Echinimonas agarilytica gen. nov., sp. nov., a new gammaproteobacterium isolated from the sea urchin Strongylocentrotus intermedius.</title>
        <authorList>
            <person name="Nedashkovskaya O.I."/>
            <person name="Stenkova A.M."/>
            <person name="Zhukova N.V."/>
            <person name="Van Trappen S."/>
            <person name="Lee J.S."/>
            <person name="Kim S.B."/>
        </authorList>
    </citation>
    <scope>NUCLEOTIDE SEQUENCE [LARGE SCALE GENOMIC DNA]</scope>
    <source>
        <strain evidence="14 15">KMM 6351</strain>
    </source>
</reference>
<evidence type="ECO:0000313" key="14">
    <source>
        <dbReference type="EMBL" id="MCM2680038.1"/>
    </source>
</evidence>
<dbReference type="GO" id="GO:0005886">
    <property type="term" value="C:plasma membrane"/>
    <property type="evidence" value="ECO:0007669"/>
    <property type="project" value="TreeGrafter"/>
</dbReference>
<keyword evidence="11" id="KW-0472">Membrane</keyword>
<accession>A0AA41W7M1</accession>
<dbReference type="InterPro" id="IPR029787">
    <property type="entry name" value="Nucleotide_cyclase"/>
</dbReference>
<evidence type="ECO:0000256" key="5">
    <source>
        <dbReference type="ARBA" id="ARBA00022679"/>
    </source>
</evidence>
<dbReference type="NCBIfam" id="TIGR00254">
    <property type="entry name" value="GGDEF"/>
    <property type="match status" value="1"/>
</dbReference>
<evidence type="ECO:0000256" key="7">
    <source>
        <dbReference type="ARBA" id="ARBA00022777"/>
    </source>
</evidence>
<dbReference type="EC" id="2.7.7.65" evidence="3"/>
<comment type="subcellular location">
    <subcellularLocation>
        <location evidence="2">Membrane</location>
    </subcellularLocation>
</comment>
<evidence type="ECO:0000256" key="10">
    <source>
        <dbReference type="ARBA" id="ARBA00034247"/>
    </source>
</evidence>
<dbReference type="SUPFAM" id="SSF103190">
    <property type="entry name" value="Sensory domain-like"/>
    <property type="match status" value="1"/>
</dbReference>
<keyword evidence="11" id="KW-0812">Transmembrane</keyword>
<feature type="transmembrane region" description="Helical" evidence="11">
    <location>
        <begin position="20"/>
        <end position="41"/>
    </location>
</feature>
<name>A0AA41W7M1_9GAMM</name>
<dbReference type="FunFam" id="3.30.70.270:FF:000001">
    <property type="entry name" value="Diguanylate cyclase domain protein"/>
    <property type="match status" value="1"/>
</dbReference>
<dbReference type="InterPro" id="IPR048760">
    <property type="entry name" value="VP0354-like_sensor_dom"/>
</dbReference>
<protein>
    <recommendedName>
        <fullName evidence="3">diguanylate cyclase</fullName>
        <ecNumber evidence="3">2.7.7.65</ecNumber>
    </recommendedName>
</protein>
<dbReference type="GO" id="GO:0016301">
    <property type="term" value="F:kinase activity"/>
    <property type="evidence" value="ECO:0007669"/>
    <property type="project" value="UniProtKB-KW"/>
</dbReference>
<dbReference type="GO" id="GO:0043709">
    <property type="term" value="P:cell adhesion involved in single-species biofilm formation"/>
    <property type="evidence" value="ECO:0007669"/>
    <property type="project" value="TreeGrafter"/>
</dbReference>
<gene>
    <name evidence="14" type="ORF">NAF29_10215</name>
</gene>
<evidence type="ECO:0000256" key="9">
    <source>
        <dbReference type="ARBA" id="ARBA00023012"/>
    </source>
</evidence>
<proteinExistence type="predicted"/>
<sequence>MFKAANASLLGRHQSLQPYIAPLIAISLITVFGIIGMSVWTQRNNIYNHEKSVLIENSLQALHLIGNTTQSKLHKVEQTTRMLADNHDVIRFGLSGQQSVKHIIENQWMLIANDSHIYEKIRFIDTNGYERINVEYQQETETSYVNNDHQYRGNSEFMRHISHLHNSDNMSFFCFKEGGEVSDDIHSLAGRVTTPVLDASNVIGYIVVNFKMSSLVQMMKEQERISGFSIDFLTQKGGTLSEFSPPSPIEHHLPISNLLLSNFDYRNVFNTLLSTQYSREIQGNIDNFRGGVLTYRWLDIEPQKAFKLAHQPHTLLVSHIPKEVIDLHARSAFISNLKTIVIRAMIGIVLAMIITYLLKRVIARENALRLMFKAVEGMSAVLVTDSSGEIIRVNKAFTEVMGYEANDVIGKNPKMFSSGTQNKDFYRHMWKSLNRQQRWTGEIVNRKKNGEHVHIIQNITVLEGIRENGDKFFISNFVDVTQQKKLQEKLVEQSQTDALTGAYNRRHFDYELKRLQQIAQRYLEQSFCLAIIDLDHFKSINDILGHSAGDEVLKKFVACAHEQTRDTDQVFRIGGEEFALLMPLTCQLQAVRVVERIRQSMKLDNITFSAGIAEYSKETFEHDLLNSADQAMYTAKNNGRDRICIAPSEPIFT</sequence>
<dbReference type="Pfam" id="PF13426">
    <property type="entry name" value="PAS_9"/>
    <property type="match status" value="1"/>
</dbReference>
<dbReference type="InterPro" id="IPR050469">
    <property type="entry name" value="Diguanylate_Cyclase"/>
</dbReference>
<comment type="cofactor">
    <cofactor evidence="1">
        <name>Mg(2+)</name>
        <dbReference type="ChEBI" id="CHEBI:18420"/>
    </cofactor>
</comment>
<dbReference type="Proteomes" id="UP001165393">
    <property type="component" value="Unassembled WGS sequence"/>
</dbReference>
<dbReference type="PROSITE" id="PS50887">
    <property type="entry name" value="GGDEF"/>
    <property type="match status" value="1"/>
</dbReference>
<evidence type="ECO:0000259" key="12">
    <source>
        <dbReference type="PROSITE" id="PS50112"/>
    </source>
</evidence>
<dbReference type="NCBIfam" id="TIGR00229">
    <property type="entry name" value="sensory_box"/>
    <property type="match status" value="1"/>
</dbReference>
<dbReference type="AlphaFoldDB" id="A0AA41W7M1"/>